<accession>A0A914CF52</accession>
<dbReference type="WBParaSite" id="ACRNAN_scaffold1009.g27609.t1">
    <property type="protein sequence ID" value="ACRNAN_scaffold1009.g27609.t1"/>
    <property type="gene ID" value="ACRNAN_scaffold1009.g27609"/>
</dbReference>
<evidence type="ECO:0000313" key="2">
    <source>
        <dbReference type="WBParaSite" id="ACRNAN_scaffold1009.g27609.t1"/>
    </source>
</evidence>
<evidence type="ECO:0000313" key="1">
    <source>
        <dbReference type="Proteomes" id="UP000887540"/>
    </source>
</evidence>
<reference evidence="2" key="1">
    <citation type="submission" date="2022-11" db="UniProtKB">
        <authorList>
            <consortium name="WormBaseParasite"/>
        </authorList>
    </citation>
    <scope>IDENTIFICATION</scope>
</reference>
<dbReference type="AlphaFoldDB" id="A0A914CF52"/>
<dbReference type="Proteomes" id="UP000887540">
    <property type="component" value="Unplaced"/>
</dbReference>
<organism evidence="1 2">
    <name type="scientific">Acrobeloides nanus</name>
    <dbReference type="NCBI Taxonomy" id="290746"/>
    <lineage>
        <taxon>Eukaryota</taxon>
        <taxon>Metazoa</taxon>
        <taxon>Ecdysozoa</taxon>
        <taxon>Nematoda</taxon>
        <taxon>Chromadorea</taxon>
        <taxon>Rhabditida</taxon>
        <taxon>Tylenchina</taxon>
        <taxon>Cephalobomorpha</taxon>
        <taxon>Cephaloboidea</taxon>
        <taxon>Cephalobidae</taxon>
        <taxon>Acrobeloides</taxon>
    </lineage>
</organism>
<sequence>MIRCKADTTESWKSRDGRITSKVAEAAVKQIHSCSNHPKVEDPEVNELIGHFHQLQIQGEVEEGTWLLDYLDVDWELYTAKNQSLTQIVGTQELSECEEEESDEDA</sequence>
<keyword evidence="1" id="KW-1185">Reference proteome</keyword>
<proteinExistence type="predicted"/>
<protein>
    <submittedName>
        <fullName evidence="2">Uncharacterized protein</fullName>
    </submittedName>
</protein>
<name>A0A914CF52_9BILA</name>